<sequence>MRGRKEKKGKEKEGQEVRRKERVGNETAPSRLDSERGGLPPTQPASGPEKKGGIFFLESGWKPGSPSKFTRPSLSSRCLQSTQHKDRTSKQEADSVNRLKRAVGKMRTLIVGSKRLTL</sequence>
<feature type="compositionally biased region" description="Polar residues" evidence="1">
    <location>
        <begin position="67"/>
        <end position="82"/>
    </location>
</feature>
<feature type="compositionally biased region" description="Basic and acidic residues" evidence="1">
    <location>
        <begin position="83"/>
        <end position="97"/>
    </location>
</feature>
<dbReference type="EMBL" id="AZIM01003331">
    <property type="protein sequence ID" value="ETE62303.1"/>
    <property type="molecule type" value="Genomic_DNA"/>
</dbReference>
<reference evidence="2 3" key="1">
    <citation type="journal article" date="2013" name="Proc. Natl. Acad. Sci. U.S.A.">
        <title>The king cobra genome reveals dynamic gene evolution and adaptation in the snake venom system.</title>
        <authorList>
            <person name="Vonk F.J."/>
            <person name="Casewell N.R."/>
            <person name="Henkel C.V."/>
            <person name="Heimberg A.M."/>
            <person name="Jansen H.J."/>
            <person name="McCleary R.J."/>
            <person name="Kerkkamp H.M."/>
            <person name="Vos R.A."/>
            <person name="Guerreiro I."/>
            <person name="Calvete J.J."/>
            <person name="Wuster W."/>
            <person name="Woods A.E."/>
            <person name="Logan J.M."/>
            <person name="Harrison R.A."/>
            <person name="Castoe T.A."/>
            <person name="de Koning A.P."/>
            <person name="Pollock D.D."/>
            <person name="Yandell M."/>
            <person name="Calderon D."/>
            <person name="Renjifo C."/>
            <person name="Currier R.B."/>
            <person name="Salgado D."/>
            <person name="Pla D."/>
            <person name="Sanz L."/>
            <person name="Hyder A.S."/>
            <person name="Ribeiro J.M."/>
            <person name="Arntzen J.W."/>
            <person name="van den Thillart G.E."/>
            <person name="Boetzer M."/>
            <person name="Pirovano W."/>
            <person name="Dirks R.P."/>
            <person name="Spaink H.P."/>
            <person name="Duboule D."/>
            <person name="McGlinn E."/>
            <person name="Kini R.M."/>
            <person name="Richardson M.K."/>
        </authorList>
    </citation>
    <scope>NUCLEOTIDE SEQUENCE</scope>
    <source>
        <tissue evidence="2">Blood</tissue>
    </source>
</reference>
<evidence type="ECO:0000313" key="3">
    <source>
        <dbReference type="Proteomes" id="UP000018936"/>
    </source>
</evidence>
<evidence type="ECO:0000256" key="1">
    <source>
        <dbReference type="SAM" id="MobiDB-lite"/>
    </source>
</evidence>
<organism evidence="2 3">
    <name type="scientific">Ophiophagus hannah</name>
    <name type="common">King cobra</name>
    <name type="synonym">Naja hannah</name>
    <dbReference type="NCBI Taxonomy" id="8665"/>
    <lineage>
        <taxon>Eukaryota</taxon>
        <taxon>Metazoa</taxon>
        <taxon>Chordata</taxon>
        <taxon>Craniata</taxon>
        <taxon>Vertebrata</taxon>
        <taxon>Euteleostomi</taxon>
        <taxon>Lepidosauria</taxon>
        <taxon>Squamata</taxon>
        <taxon>Bifurcata</taxon>
        <taxon>Unidentata</taxon>
        <taxon>Episquamata</taxon>
        <taxon>Toxicofera</taxon>
        <taxon>Serpentes</taxon>
        <taxon>Colubroidea</taxon>
        <taxon>Elapidae</taxon>
        <taxon>Elapinae</taxon>
        <taxon>Ophiophagus</taxon>
    </lineage>
</organism>
<name>V8NKV3_OPHHA</name>
<feature type="non-terminal residue" evidence="2">
    <location>
        <position position="1"/>
    </location>
</feature>
<dbReference type="AlphaFoldDB" id="V8NKV3"/>
<feature type="compositionally biased region" description="Basic and acidic residues" evidence="1">
    <location>
        <begin position="8"/>
        <end position="24"/>
    </location>
</feature>
<accession>V8NKV3</accession>
<comment type="caution">
    <text evidence="2">The sequence shown here is derived from an EMBL/GenBank/DDBJ whole genome shotgun (WGS) entry which is preliminary data.</text>
</comment>
<dbReference type="Proteomes" id="UP000018936">
    <property type="component" value="Unassembled WGS sequence"/>
</dbReference>
<keyword evidence="3" id="KW-1185">Reference proteome</keyword>
<feature type="region of interest" description="Disordered" evidence="1">
    <location>
        <begin position="1"/>
        <end position="99"/>
    </location>
</feature>
<proteinExistence type="predicted"/>
<gene>
    <name evidence="2" type="primary">ZNF579</name>
    <name evidence="2" type="ORF">L345_11943</name>
</gene>
<protein>
    <submittedName>
        <fullName evidence="2">Zinc finger protein</fullName>
    </submittedName>
</protein>
<evidence type="ECO:0000313" key="2">
    <source>
        <dbReference type="EMBL" id="ETE62303.1"/>
    </source>
</evidence>